<dbReference type="AlphaFoldDB" id="A0A7S3Y8F7"/>
<reference evidence="1" key="1">
    <citation type="submission" date="2021-01" db="EMBL/GenBank/DDBJ databases">
        <authorList>
            <person name="Corre E."/>
            <person name="Pelletier E."/>
            <person name="Niang G."/>
            <person name="Scheremetjew M."/>
            <person name="Finn R."/>
            <person name="Kale V."/>
            <person name="Holt S."/>
            <person name="Cochrane G."/>
            <person name="Meng A."/>
            <person name="Brown T."/>
            <person name="Cohen L."/>
        </authorList>
    </citation>
    <scope>NUCLEOTIDE SEQUENCE</scope>
    <source>
        <strain evidence="1">CCCM811</strain>
    </source>
</reference>
<proteinExistence type="predicted"/>
<accession>A0A7S3Y8F7</accession>
<dbReference type="Gene3D" id="1.25.40.90">
    <property type="match status" value="1"/>
</dbReference>
<dbReference type="EMBL" id="HBIV01000589">
    <property type="protein sequence ID" value="CAE0643898.1"/>
    <property type="molecule type" value="Transcribed_RNA"/>
</dbReference>
<protein>
    <submittedName>
        <fullName evidence="1">Uncharacterized protein</fullName>
    </submittedName>
</protein>
<dbReference type="SUPFAM" id="SSF48464">
    <property type="entry name" value="ENTH/VHS domain"/>
    <property type="match status" value="1"/>
</dbReference>
<sequence length="122" mass="14159">MTSLSPVHWFEYLAAPTHLKIPGKPWKRRETSVEAMVEEATSSSEYRPHHELVKALALATEESKNCKRVLSKLCKVVDDVKEVIRVQKVIPHFRIMEKPKTETFVVERDGKKQCLPKFERIC</sequence>
<gene>
    <name evidence="1" type="ORF">LGLO00237_LOCUS409</name>
</gene>
<organism evidence="1">
    <name type="scientific">Lotharella globosa</name>
    <dbReference type="NCBI Taxonomy" id="91324"/>
    <lineage>
        <taxon>Eukaryota</taxon>
        <taxon>Sar</taxon>
        <taxon>Rhizaria</taxon>
        <taxon>Cercozoa</taxon>
        <taxon>Chlorarachniophyceae</taxon>
        <taxon>Lotharella</taxon>
    </lineage>
</organism>
<evidence type="ECO:0000313" key="1">
    <source>
        <dbReference type="EMBL" id="CAE0643898.1"/>
    </source>
</evidence>
<dbReference type="InterPro" id="IPR008942">
    <property type="entry name" value="ENTH_VHS"/>
</dbReference>
<name>A0A7S3Y8F7_9EUKA</name>